<evidence type="ECO:0000256" key="3">
    <source>
        <dbReference type="ARBA" id="ARBA00023027"/>
    </source>
</evidence>
<dbReference type="GO" id="GO:0006814">
    <property type="term" value="P:sodium ion transport"/>
    <property type="evidence" value="ECO:0007669"/>
    <property type="project" value="UniProtKB-UniRule"/>
</dbReference>
<keyword evidence="3 8" id="KW-0520">NAD</keyword>
<dbReference type="InterPro" id="IPR056147">
    <property type="entry name" value="NQRA_N"/>
</dbReference>
<comment type="catalytic activity">
    <reaction evidence="8">
        <text>a ubiquinone + n Na(+)(in) + NADH + H(+) = a ubiquinol + n Na(+)(out) + NAD(+)</text>
        <dbReference type="Rhea" id="RHEA:47748"/>
        <dbReference type="Rhea" id="RHEA-COMP:9565"/>
        <dbReference type="Rhea" id="RHEA-COMP:9566"/>
        <dbReference type="ChEBI" id="CHEBI:15378"/>
        <dbReference type="ChEBI" id="CHEBI:16389"/>
        <dbReference type="ChEBI" id="CHEBI:17976"/>
        <dbReference type="ChEBI" id="CHEBI:29101"/>
        <dbReference type="ChEBI" id="CHEBI:57540"/>
        <dbReference type="ChEBI" id="CHEBI:57945"/>
        <dbReference type="EC" id="7.2.1.1"/>
    </reaction>
</comment>
<evidence type="ECO:0000256" key="2">
    <source>
        <dbReference type="ARBA" id="ARBA00022967"/>
    </source>
</evidence>
<organism evidence="12 13">
    <name type="scientific">Dysgonomonas alginatilytica</name>
    <dbReference type="NCBI Taxonomy" id="1605892"/>
    <lineage>
        <taxon>Bacteria</taxon>
        <taxon>Pseudomonadati</taxon>
        <taxon>Bacteroidota</taxon>
        <taxon>Bacteroidia</taxon>
        <taxon>Bacteroidales</taxon>
        <taxon>Dysgonomonadaceae</taxon>
        <taxon>Dysgonomonas</taxon>
    </lineage>
</organism>
<evidence type="ECO:0000256" key="6">
    <source>
        <dbReference type="ARBA" id="ARBA00023075"/>
    </source>
</evidence>
<dbReference type="HAMAP" id="MF_00425">
    <property type="entry name" value="NqrA"/>
    <property type="match status" value="1"/>
</dbReference>
<dbReference type="PANTHER" id="PTHR37839">
    <property type="entry name" value="NA(+)-TRANSLOCATING NADH-QUINONE REDUCTASE SUBUNIT A"/>
    <property type="match status" value="1"/>
</dbReference>
<dbReference type="Pfam" id="PF24836">
    <property type="entry name" value="NQRA_2nd"/>
    <property type="match status" value="1"/>
</dbReference>
<evidence type="ECO:0000256" key="5">
    <source>
        <dbReference type="ARBA" id="ARBA00023065"/>
    </source>
</evidence>
<comment type="caution">
    <text evidence="12">The sequence shown here is derived from an EMBL/GenBank/DDBJ whole genome shotgun (WGS) entry which is preliminary data.</text>
</comment>
<dbReference type="InterPro" id="IPR056148">
    <property type="entry name" value="NQRA_2nd"/>
</dbReference>
<evidence type="ECO:0000256" key="1">
    <source>
        <dbReference type="ARBA" id="ARBA00022448"/>
    </source>
</evidence>
<gene>
    <name evidence="8" type="primary">nqrA</name>
    <name evidence="12" type="ORF">CLV62_10872</name>
</gene>
<accession>A0A2V3PWY2</accession>
<evidence type="ECO:0000313" key="13">
    <source>
        <dbReference type="Proteomes" id="UP000247973"/>
    </source>
</evidence>
<feature type="domain" description="NqrA N-terminal barrel-sandwich hybrid" evidence="9">
    <location>
        <begin position="5"/>
        <end position="98"/>
    </location>
</feature>
<proteinExistence type="inferred from homology"/>
<dbReference type="NCBIfam" id="NF003761">
    <property type="entry name" value="PRK05352.1-4"/>
    <property type="match status" value="1"/>
</dbReference>
<keyword evidence="2 8" id="KW-1278">Translocase</keyword>
<comment type="subunit">
    <text evidence="8">Composed of six subunits; NqrA, NqrB, NqrC, NqrD, NqrE and NqrF.</text>
</comment>
<sequence length="456" mass="50675">MPKYIKIKKGLNIPIEGSAPEVFMGHIKPSILRIIPEDFPGLIPKVDVKVGDHVKAGTPLMHDKRNDQLVFVSPVSGIVVSITRGEKRKLLDITIEADKEIQQEVLDTALIEDNTADGIRTKLLKAGLWPFIKQRPYDIIADPNVSPRDIFITGFSSAPLAPSYDFIIENELQAFQKGIEALSELTSGTMYMGISPGTKSVALLDAKNVEICEFEGPHPAGNTGVQINAIKPVNKGETVWTITAPDVLIIGRFLLKGYVDFTRLVAYTGSETVKKGYYSVVIGSKLDRLFEANVTRGDNLRYISGNVLTGTQIDKEGSLRFYDSQITVIPEGDDKHDFVGWASVGLNKKYSAGGTYLSKLVSLLKPDKKYRLDARLMGGRRAIIMSNEYDKVFPMDILPEQLIKATITYNVDKMEQLGIYEVAPEDFALCEFVDTSKLEIQKEIREGLLKLKKEME</sequence>
<evidence type="ECO:0000313" key="12">
    <source>
        <dbReference type="EMBL" id="PXV65074.1"/>
    </source>
</evidence>
<dbReference type="EC" id="7.2.1.1" evidence="8"/>
<feature type="domain" description="NqrA second alpha/beta" evidence="11">
    <location>
        <begin position="116"/>
        <end position="258"/>
    </location>
</feature>
<evidence type="ECO:0000256" key="4">
    <source>
        <dbReference type="ARBA" id="ARBA00023053"/>
    </source>
</evidence>
<dbReference type="Proteomes" id="UP000247973">
    <property type="component" value="Unassembled WGS sequence"/>
</dbReference>
<evidence type="ECO:0000256" key="7">
    <source>
        <dbReference type="ARBA" id="ARBA00023201"/>
    </source>
</evidence>
<dbReference type="NCBIfam" id="TIGR01936">
    <property type="entry name" value="nqrA"/>
    <property type="match status" value="1"/>
</dbReference>
<keyword evidence="13" id="KW-1185">Reference proteome</keyword>
<reference evidence="12 13" key="1">
    <citation type="submission" date="2018-03" db="EMBL/GenBank/DDBJ databases">
        <title>Genomic Encyclopedia of Archaeal and Bacterial Type Strains, Phase II (KMG-II): from individual species to whole genera.</title>
        <authorList>
            <person name="Goeker M."/>
        </authorList>
    </citation>
    <scope>NUCLEOTIDE SEQUENCE [LARGE SCALE GENOMIC DNA]</scope>
    <source>
        <strain evidence="12 13">DSM 100214</strain>
    </source>
</reference>
<dbReference type="PANTHER" id="PTHR37839:SF1">
    <property type="entry name" value="NA(+)-TRANSLOCATING NADH-QUINONE REDUCTASE SUBUNIT A"/>
    <property type="match status" value="1"/>
</dbReference>
<keyword evidence="7 8" id="KW-0739">Sodium transport</keyword>
<comment type="function">
    <text evidence="8">NQR complex catalyzes the reduction of ubiquinone-1 to ubiquinol by two successive reactions, coupled with the transport of Na(+) ions from the cytoplasm to the periplasm. NqrA to NqrE are probably involved in the second step, the conversion of ubisemiquinone to ubiquinol.</text>
</comment>
<keyword evidence="5 8" id="KW-0406">Ion transport</keyword>
<feature type="domain" description="Na(+)-translocating NADH-quinone reductase subunit A C-terminal" evidence="10">
    <location>
        <begin position="265"/>
        <end position="313"/>
    </location>
</feature>
<dbReference type="InterPro" id="IPR008703">
    <property type="entry name" value="NqrA"/>
</dbReference>
<dbReference type="AlphaFoldDB" id="A0A2V3PWY2"/>
<dbReference type="Pfam" id="PF11973">
    <property type="entry name" value="NQRA_SLBB"/>
    <property type="match status" value="1"/>
</dbReference>
<protein>
    <recommendedName>
        <fullName evidence="8">Na(+)-translocating NADH-quinone reductase subunit A</fullName>
        <shortName evidence="8">Na(+)-NQR subunit A</shortName>
        <shortName evidence="8">Na(+)-translocating NQR subunit A</shortName>
        <ecNumber evidence="8">7.2.1.1</ecNumber>
    </recommendedName>
    <alternativeName>
        <fullName evidence="8">NQR complex subunit A</fullName>
    </alternativeName>
    <alternativeName>
        <fullName evidence="8">NQR-1 subunit A</fullName>
    </alternativeName>
</protein>
<name>A0A2V3PWY2_9BACT</name>
<evidence type="ECO:0000259" key="10">
    <source>
        <dbReference type="Pfam" id="PF11973"/>
    </source>
</evidence>
<dbReference type="Pfam" id="PF05896">
    <property type="entry name" value="NQRA_N"/>
    <property type="match status" value="1"/>
</dbReference>
<keyword evidence="4 8" id="KW-0915">Sodium</keyword>
<keyword evidence="6 8" id="KW-0830">Ubiquinone</keyword>
<evidence type="ECO:0000256" key="8">
    <source>
        <dbReference type="HAMAP-Rule" id="MF_00425"/>
    </source>
</evidence>
<evidence type="ECO:0000259" key="9">
    <source>
        <dbReference type="Pfam" id="PF05896"/>
    </source>
</evidence>
<dbReference type="InterPro" id="IPR022615">
    <property type="entry name" value="NqrA_C_domain"/>
</dbReference>
<dbReference type="GO" id="GO:0016655">
    <property type="term" value="F:oxidoreductase activity, acting on NAD(P)H, quinone or similar compound as acceptor"/>
    <property type="evidence" value="ECO:0007669"/>
    <property type="project" value="UniProtKB-UniRule"/>
</dbReference>
<dbReference type="Gene3D" id="2.40.50.100">
    <property type="match status" value="1"/>
</dbReference>
<dbReference type="OrthoDB" id="9774536at2"/>
<dbReference type="RefSeq" id="WP_110310348.1">
    <property type="nucleotide sequence ID" value="NZ_QICL01000008.1"/>
</dbReference>
<evidence type="ECO:0000259" key="11">
    <source>
        <dbReference type="Pfam" id="PF24836"/>
    </source>
</evidence>
<dbReference type="EMBL" id="QICL01000008">
    <property type="protein sequence ID" value="PXV65074.1"/>
    <property type="molecule type" value="Genomic_DNA"/>
</dbReference>
<keyword evidence="1 8" id="KW-0813">Transport</keyword>
<comment type="similarity">
    <text evidence="8">Belongs to the NqrA family.</text>
</comment>